<evidence type="ECO:0000313" key="2">
    <source>
        <dbReference type="Proteomes" id="UP001159363"/>
    </source>
</evidence>
<organism evidence="1 2">
    <name type="scientific">Dryococelus australis</name>
    <dbReference type="NCBI Taxonomy" id="614101"/>
    <lineage>
        <taxon>Eukaryota</taxon>
        <taxon>Metazoa</taxon>
        <taxon>Ecdysozoa</taxon>
        <taxon>Arthropoda</taxon>
        <taxon>Hexapoda</taxon>
        <taxon>Insecta</taxon>
        <taxon>Pterygota</taxon>
        <taxon>Neoptera</taxon>
        <taxon>Polyneoptera</taxon>
        <taxon>Phasmatodea</taxon>
        <taxon>Verophasmatodea</taxon>
        <taxon>Anareolatae</taxon>
        <taxon>Phasmatidae</taxon>
        <taxon>Eurycanthinae</taxon>
        <taxon>Dryococelus</taxon>
    </lineage>
</organism>
<dbReference type="Proteomes" id="UP001159363">
    <property type="component" value="Chromosome 16"/>
</dbReference>
<sequence length="335" mass="36542">MVYGTRVQSEEDLIARTCVLTISINLCPVDEDSVIKQGVDNSNRFSNSLHDVMVLAVWDVHPLPYPKRRQTLMPTQRPNHAFPDMDTCMKYNRFAVLHNILIVIGVVLKHPVYMVAMNSSGYPAPRRSEINPRPGHSVFSHVGIVPDDAVDRPVFSGISRFPRPFIPVCDRALRHVDAHGAHVEGGVGAASGGGRHHHLAAPRHVADGVQLVVELVVELLRVRVECIVEPGRVQVVVGILVAQQPVLCGSTYTHAQCHSNWGRGGVVTRLFAYPLDEQGSIPGGIAPGFSHVGIVPDDSSAAPRSHRCTPIGSQDLDVKSRPNIFTHSLATRITI</sequence>
<proteinExistence type="predicted"/>
<evidence type="ECO:0000313" key="1">
    <source>
        <dbReference type="EMBL" id="KAJ8865826.1"/>
    </source>
</evidence>
<reference evidence="1 2" key="1">
    <citation type="submission" date="2023-02" db="EMBL/GenBank/DDBJ databases">
        <title>LHISI_Scaffold_Assembly.</title>
        <authorList>
            <person name="Stuart O.P."/>
            <person name="Cleave R."/>
            <person name="Magrath M.J.L."/>
            <person name="Mikheyev A.S."/>
        </authorList>
    </citation>
    <scope>NUCLEOTIDE SEQUENCE [LARGE SCALE GENOMIC DNA]</scope>
    <source>
        <strain evidence="1">Daus_M_001</strain>
        <tissue evidence="1">Leg muscle</tissue>
    </source>
</reference>
<gene>
    <name evidence="1" type="ORF">PR048_033348</name>
</gene>
<comment type="caution">
    <text evidence="1">The sequence shown here is derived from an EMBL/GenBank/DDBJ whole genome shotgun (WGS) entry which is preliminary data.</text>
</comment>
<protein>
    <submittedName>
        <fullName evidence="1">Uncharacterized protein</fullName>
    </submittedName>
</protein>
<keyword evidence="2" id="KW-1185">Reference proteome</keyword>
<name>A0ABQ9G2W4_9NEOP</name>
<dbReference type="EMBL" id="JARBHB010000017">
    <property type="protein sequence ID" value="KAJ8865826.1"/>
    <property type="molecule type" value="Genomic_DNA"/>
</dbReference>
<accession>A0ABQ9G2W4</accession>